<comment type="caution">
    <text evidence="2">The sequence shown here is derived from an EMBL/GenBank/DDBJ whole genome shotgun (WGS) entry which is preliminary data.</text>
</comment>
<evidence type="ECO:0000259" key="1">
    <source>
        <dbReference type="Pfam" id="PF23758"/>
    </source>
</evidence>
<dbReference type="Proteomes" id="UP001054945">
    <property type="component" value="Unassembled WGS sequence"/>
</dbReference>
<keyword evidence="3" id="KW-1185">Reference proteome</keyword>
<name>A0AAV4TU26_CAEEX</name>
<dbReference type="AlphaFoldDB" id="A0AAV4TU26"/>
<reference evidence="2 3" key="1">
    <citation type="submission" date="2021-06" db="EMBL/GenBank/DDBJ databases">
        <title>Caerostris extrusa draft genome.</title>
        <authorList>
            <person name="Kono N."/>
            <person name="Arakawa K."/>
        </authorList>
    </citation>
    <scope>NUCLEOTIDE SEQUENCE [LARGE SCALE GENOMIC DNA]</scope>
</reference>
<proteinExistence type="predicted"/>
<gene>
    <name evidence="2" type="primary">HPS5</name>
    <name evidence="2" type="ORF">CEXT_508331</name>
</gene>
<protein>
    <submittedName>
        <fullName evidence="2">Hermansky-Pudlak syndrome 5 protein</fullName>
    </submittedName>
</protein>
<feature type="domain" description="HPS5 TPR" evidence="1">
    <location>
        <begin position="36"/>
        <end position="210"/>
    </location>
</feature>
<dbReference type="InterPro" id="IPR056445">
    <property type="entry name" value="TPR_HPS5"/>
</dbReference>
<evidence type="ECO:0000313" key="3">
    <source>
        <dbReference type="Proteomes" id="UP001054945"/>
    </source>
</evidence>
<organism evidence="2 3">
    <name type="scientific">Caerostris extrusa</name>
    <name type="common">Bark spider</name>
    <name type="synonym">Caerostris bankana</name>
    <dbReference type="NCBI Taxonomy" id="172846"/>
    <lineage>
        <taxon>Eukaryota</taxon>
        <taxon>Metazoa</taxon>
        <taxon>Ecdysozoa</taxon>
        <taxon>Arthropoda</taxon>
        <taxon>Chelicerata</taxon>
        <taxon>Arachnida</taxon>
        <taxon>Araneae</taxon>
        <taxon>Araneomorphae</taxon>
        <taxon>Entelegynae</taxon>
        <taxon>Araneoidea</taxon>
        <taxon>Araneidae</taxon>
        <taxon>Caerostris</taxon>
    </lineage>
</organism>
<dbReference type="EMBL" id="BPLR01011856">
    <property type="protein sequence ID" value="GIY49609.1"/>
    <property type="molecule type" value="Genomic_DNA"/>
</dbReference>
<accession>A0AAV4TU26</accession>
<evidence type="ECO:0000313" key="2">
    <source>
        <dbReference type="EMBL" id="GIY49609.1"/>
    </source>
</evidence>
<dbReference type="Pfam" id="PF23758">
    <property type="entry name" value="TPR_HPS5"/>
    <property type="match status" value="1"/>
</dbReference>
<sequence length="383" mass="43805">MNSCENSILNKLKQQLIALKEAFWSNIDFSSFKDFQELQRPKVLDKLLHLLEVRLEWINGVLQIENEVSQGLKCNCGWPRPGSHLFSWKYSDLLLSILSTTKDMDNDFKERCFSQGFWSGYLLLLKKLKLKDIHRKIIIQLGDISLLDDDNQLGYLPSNLEEWKEFLTLYAQSSVSTEMVTCFTCNKQHSICTEFSHTTNDTKPWNVSLQWETICRVALLHLDSIKVLEILKTLEIPNGAFSSEFYRSLMRSFLLNKQQSALIHRTLSTVGSYLWSRKLKSLSPEARLVFQKEKEKPGASATQLQKNEDSAKAGCSYLEEPESHWGVKISLKSVCRVCKMPLTSHLSPSQGGITVYRCGHSYHTACSKEGFCLTCLHSQDDDG</sequence>